<evidence type="ECO:0000256" key="3">
    <source>
        <dbReference type="ARBA" id="ARBA00022692"/>
    </source>
</evidence>
<keyword evidence="5 7" id="KW-0472">Membrane</keyword>
<reference evidence="8 9" key="1">
    <citation type="journal article" date="2018" name="Elife">
        <title>Functional genomics of lipid metabolism in the oleaginous yeast Rhodosporidium toruloides.</title>
        <authorList>
            <person name="Coradetti S.T."/>
            <person name="Pinel D."/>
            <person name="Geiselman G."/>
            <person name="Ito M."/>
            <person name="Mondo S."/>
            <person name="Reilly M.C."/>
            <person name="Cheng Y.F."/>
            <person name="Bauer S."/>
            <person name="Grigoriev I."/>
            <person name="Gladden J.M."/>
            <person name="Simmons B.A."/>
            <person name="Brem R."/>
            <person name="Arkin A.P."/>
            <person name="Skerker J.M."/>
        </authorList>
    </citation>
    <scope>NUCLEOTIDE SEQUENCE [LARGE SCALE GENOMIC DNA]</scope>
    <source>
        <strain evidence="8 9">NBRC 0880</strain>
    </source>
</reference>
<dbReference type="PANTHER" id="PTHR13144">
    <property type="entry name" value="TEX261 PROTEIN"/>
    <property type="match status" value="1"/>
</dbReference>
<evidence type="ECO:0000256" key="5">
    <source>
        <dbReference type="ARBA" id="ARBA00023136"/>
    </source>
</evidence>
<sequence>MVLVLHLVSYIAGLAGFCFALLSLANGLLYVAEVIEEHSAFAKTVGQRIIYAEIVLFGLLYAVDGLPLHLVAVGVVAHLIYLQNFSRHWPVISVKSLTFVLSCLIVLLSHYLSFRHFSSRSLAAASHHSYPRYDPRKGRYASQGAQTESFLEVATYFGVCVWLVPFYLFLSLSANDNVLPSSGEGSTSSSRRASAAPSSPSLSVPSHPSRTPDSPTLGRHARHRSSMMKSALSSCFSIIPSSLRPSTLSHSLPLNTGGAGPRMDVPRSPSPTFGFQPYANGGGGGSVEAREAYASSPSGTAAATKGRPHLSLVGRQGSNDRLLPGAGVSMSPTSSYHPAFPPSPSSPHLSHPLSTSLPPSLSLHAPSPSPRPGSGSALPPSLSPSNPRFPIPSPSPQSPSVPPSAGGRAGSQPPSPAQARFTRPLPAQGGPPPGMVRRHTAQLVQQHSASPPPPPPPSQQGQGAGLGRRSSEAQGLRGRFVGAGGAGGEQGGGG</sequence>
<keyword evidence="3 7" id="KW-0812">Transmembrane</keyword>
<comment type="subcellular location">
    <subcellularLocation>
        <location evidence="1">Membrane</location>
        <topology evidence="1">Multi-pass membrane protein</topology>
    </subcellularLocation>
</comment>
<protein>
    <submittedName>
        <fullName evidence="8">Transmembrane adaptor Erv26-domain containing protein</fullName>
    </submittedName>
</protein>
<name>A0A2T0AHF7_RHOTO</name>
<comment type="caution">
    <text evidence="8">The sequence shown here is derived from an EMBL/GenBank/DDBJ whole genome shotgun (WGS) entry which is preliminary data.</text>
</comment>
<dbReference type="Pfam" id="PF04148">
    <property type="entry name" value="Erv26"/>
    <property type="match status" value="1"/>
</dbReference>
<dbReference type="Proteomes" id="UP000239560">
    <property type="component" value="Unassembled WGS sequence"/>
</dbReference>
<dbReference type="OrthoDB" id="28257at2759"/>
<dbReference type="EMBL" id="LCTV02000001">
    <property type="protein sequence ID" value="PRQ77443.1"/>
    <property type="molecule type" value="Genomic_DNA"/>
</dbReference>
<feature type="region of interest" description="Disordered" evidence="6">
    <location>
        <begin position="277"/>
        <end position="494"/>
    </location>
</feature>
<evidence type="ECO:0000256" key="6">
    <source>
        <dbReference type="SAM" id="MobiDB-lite"/>
    </source>
</evidence>
<evidence type="ECO:0000313" key="9">
    <source>
        <dbReference type="Proteomes" id="UP000239560"/>
    </source>
</evidence>
<feature type="compositionally biased region" description="Low complexity" evidence="6">
    <location>
        <begin position="180"/>
        <end position="209"/>
    </location>
</feature>
<comment type="similarity">
    <text evidence="2">Belongs to the SVP26 family.</text>
</comment>
<feature type="compositionally biased region" description="Pro residues" evidence="6">
    <location>
        <begin position="387"/>
        <end position="402"/>
    </location>
</feature>
<evidence type="ECO:0000256" key="1">
    <source>
        <dbReference type="ARBA" id="ARBA00004141"/>
    </source>
</evidence>
<evidence type="ECO:0000256" key="4">
    <source>
        <dbReference type="ARBA" id="ARBA00022989"/>
    </source>
</evidence>
<dbReference type="AlphaFoldDB" id="A0A2T0AHF7"/>
<gene>
    <name evidence="8" type="ORF">AAT19DRAFT_8511</name>
</gene>
<dbReference type="PANTHER" id="PTHR13144:SF0">
    <property type="entry name" value="PROTEIN TEX261"/>
    <property type="match status" value="1"/>
</dbReference>
<evidence type="ECO:0000256" key="2">
    <source>
        <dbReference type="ARBA" id="ARBA00008096"/>
    </source>
</evidence>
<dbReference type="GO" id="GO:0005789">
    <property type="term" value="C:endoplasmic reticulum membrane"/>
    <property type="evidence" value="ECO:0007669"/>
    <property type="project" value="TreeGrafter"/>
</dbReference>
<keyword evidence="4 7" id="KW-1133">Transmembrane helix</keyword>
<evidence type="ECO:0000313" key="8">
    <source>
        <dbReference type="EMBL" id="PRQ77443.1"/>
    </source>
</evidence>
<feature type="region of interest" description="Disordered" evidence="6">
    <location>
        <begin position="180"/>
        <end position="224"/>
    </location>
</feature>
<feature type="transmembrane region" description="Helical" evidence="7">
    <location>
        <begin position="6"/>
        <end position="29"/>
    </location>
</feature>
<proteinExistence type="inferred from homology"/>
<dbReference type="InterPro" id="IPR007277">
    <property type="entry name" value="Svp26/Tex261"/>
</dbReference>
<feature type="transmembrane region" description="Helical" evidence="7">
    <location>
        <begin position="50"/>
        <end position="80"/>
    </location>
</feature>
<dbReference type="GO" id="GO:0006888">
    <property type="term" value="P:endoplasmic reticulum to Golgi vesicle-mediated transport"/>
    <property type="evidence" value="ECO:0007669"/>
    <property type="project" value="InterPro"/>
</dbReference>
<feature type="transmembrane region" description="Helical" evidence="7">
    <location>
        <begin position="149"/>
        <end position="170"/>
    </location>
</feature>
<feature type="compositionally biased region" description="Low complexity" evidence="6">
    <location>
        <begin position="346"/>
        <end position="386"/>
    </location>
</feature>
<dbReference type="GO" id="GO:0000139">
    <property type="term" value="C:Golgi membrane"/>
    <property type="evidence" value="ECO:0007669"/>
    <property type="project" value="TreeGrafter"/>
</dbReference>
<evidence type="ECO:0000256" key="7">
    <source>
        <dbReference type="SAM" id="Phobius"/>
    </source>
</evidence>
<feature type="compositionally biased region" description="Gly residues" evidence="6">
    <location>
        <begin position="481"/>
        <end position="494"/>
    </location>
</feature>
<dbReference type="GO" id="GO:0030134">
    <property type="term" value="C:COPII-coated ER to Golgi transport vesicle"/>
    <property type="evidence" value="ECO:0007669"/>
    <property type="project" value="TreeGrafter"/>
</dbReference>
<dbReference type="GO" id="GO:0097020">
    <property type="term" value="F:COPII receptor activity"/>
    <property type="evidence" value="ECO:0007669"/>
    <property type="project" value="InterPro"/>
</dbReference>
<feature type="transmembrane region" description="Helical" evidence="7">
    <location>
        <begin position="92"/>
        <end position="112"/>
    </location>
</feature>
<accession>A0A2T0AHF7</accession>
<organism evidence="8 9">
    <name type="scientific">Rhodotorula toruloides</name>
    <name type="common">Yeast</name>
    <name type="synonym">Rhodosporidium toruloides</name>
    <dbReference type="NCBI Taxonomy" id="5286"/>
    <lineage>
        <taxon>Eukaryota</taxon>
        <taxon>Fungi</taxon>
        <taxon>Dikarya</taxon>
        <taxon>Basidiomycota</taxon>
        <taxon>Pucciniomycotina</taxon>
        <taxon>Microbotryomycetes</taxon>
        <taxon>Sporidiobolales</taxon>
        <taxon>Sporidiobolaceae</taxon>
        <taxon>Rhodotorula</taxon>
    </lineage>
</organism>